<proteinExistence type="predicted"/>
<keyword evidence="1" id="KW-0472">Membrane</keyword>
<feature type="transmembrane region" description="Helical" evidence="1">
    <location>
        <begin position="123"/>
        <end position="142"/>
    </location>
</feature>
<dbReference type="PANTHER" id="PTHR33116:SF78">
    <property type="entry name" value="OS12G0587133 PROTEIN"/>
    <property type="match status" value="1"/>
</dbReference>
<evidence type="ECO:0000256" key="1">
    <source>
        <dbReference type="SAM" id="Phobius"/>
    </source>
</evidence>
<name>A0A816IDI0_BRANA</name>
<protein>
    <submittedName>
        <fullName evidence="2">(rape) hypothetical protein</fullName>
    </submittedName>
</protein>
<feature type="transmembrane region" description="Helical" evidence="1">
    <location>
        <begin position="82"/>
        <end position="102"/>
    </location>
</feature>
<dbReference type="AlphaFoldDB" id="A0A816IDI0"/>
<keyword evidence="1" id="KW-0812">Transmembrane</keyword>
<keyword evidence="1" id="KW-1133">Transmembrane helix</keyword>
<dbReference type="EMBL" id="HG994367">
    <property type="protein sequence ID" value="CAF1702075.1"/>
    <property type="molecule type" value="Genomic_DNA"/>
</dbReference>
<dbReference type="Proteomes" id="UP001295469">
    <property type="component" value="Chromosome C03"/>
</dbReference>
<sequence>MSVRISLFSCSDIRGTIVPFVPLLSRPCLKRGSSLVCYLGVPLKQSYGSKVTNHCWIISNRFSNWTIKYMSFAGRLQLVRSVIYSTVMFWTSIFLLPNRCMWKMEKMYSGFLWRQCIYLGKRGINASIMLAASIIAEIQFLLRAKLDSFSHSQQNLLSTVTFLST</sequence>
<organism evidence="2">
    <name type="scientific">Brassica napus</name>
    <name type="common">Rape</name>
    <dbReference type="NCBI Taxonomy" id="3708"/>
    <lineage>
        <taxon>Eukaryota</taxon>
        <taxon>Viridiplantae</taxon>
        <taxon>Streptophyta</taxon>
        <taxon>Embryophyta</taxon>
        <taxon>Tracheophyta</taxon>
        <taxon>Spermatophyta</taxon>
        <taxon>Magnoliopsida</taxon>
        <taxon>eudicotyledons</taxon>
        <taxon>Gunneridae</taxon>
        <taxon>Pentapetalae</taxon>
        <taxon>rosids</taxon>
        <taxon>malvids</taxon>
        <taxon>Brassicales</taxon>
        <taxon>Brassicaceae</taxon>
        <taxon>Brassiceae</taxon>
        <taxon>Brassica</taxon>
    </lineage>
</organism>
<dbReference type="PANTHER" id="PTHR33116">
    <property type="entry name" value="REVERSE TRANSCRIPTASE ZINC-BINDING DOMAIN-CONTAINING PROTEIN-RELATED-RELATED"/>
    <property type="match status" value="1"/>
</dbReference>
<gene>
    <name evidence="2" type="ORF">DARMORV10_C03P34100.1</name>
</gene>
<reference evidence="2" key="1">
    <citation type="submission" date="2021-01" db="EMBL/GenBank/DDBJ databases">
        <authorList>
            <consortium name="Genoscope - CEA"/>
            <person name="William W."/>
        </authorList>
    </citation>
    <scope>NUCLEOTIDE SEQUENCE</scope>
</reference>
<accession>A0A816IDI0</accession>
<evidence type="ECO:0000313" key="2">
    <source>
        <dbReference type="EMBL" id="CAF1702075.1"/>
    </source>
</evidence>